<organism evidence="3 4">
    <name type="scientific">Trifolium medium</name>
    <dbReference type="NCBI Taxonomy" id="97028"/>
    <lineage>
        <taxon>Eukaryota</taxon>
        <taxon>Viridiplantae</taxon>
        <taxon>Streptophyta</taxon>
        <taxon>Embryophyta</taxon>
        <taxon>Tracheophyta</taxon>
        <taxon>Spermatophyta</taxon>
        <taxon>Magnoliopsida</taxon>
        <taxon>eudicotyledons</taxon>
        <taxon>Gunneridae</taxon>
        <taxon>Pentapetalae</taxon>
        <taxon>rosids</taxon>
        <taxon>fabids</taxon>
        <taxon>Fabales</taxon>
        <taxon>Fabaceae</taxon>
        <taxon>Papilionoideae</taxon>
        <taxon>50 kb inversion clade</taxon>
        <taxon>NPAAA clade</taxon>
        <taxon>Hologalegina</taxon>
        <taxon>IRL clade</taxon>
        <taxon>Trifolieae</taxon>
        <taxon>Trifolium</taxon>
    </lineage>
</organism>
<dbReference type="GO" id="GO:0016301">
    <property type="term" value="F:kinase activity"/>
    <property type="evidence" value="ECO:0007669"/>
    <property type="project" value="UniProtKB-KW"/>
</dbReference>
<dbReference type="Proteomes" id="UP000265520">
    <property type="component" value="Unassembled WGS sequence"/>
</dbReference>
<evidence type="ECO:0000313" key="3">
    <source>
        <dbReference type="EMBL" id="MCI22855.1"/>
    </source>
</evidence>
<feature type="non-terminal residue" evidence="3">
    <location>
        <position position="1"/>
    </location>
</feature>
<dbReference type="Pfam" id="PF14380">
    <property type="entry name" value="WAK_assoc"/>
    <property type="match status" value="1"/>
</dbReference>
<keyword evidence="3" id="KW-0808">Transferase</keyword>
<accession>A0A392QHT1</accession>
<feature type="domain" description="Wall-associated receptor kinase C-terminal" evidence="2">
    <location>
        <begin position="27"/>
        <end position="96"/>
    </location>
</feature>
<comment type="caution">
    <text evidence="3">The sequence shown here is derived from an EMBL/GenBank/DDBJ whole genome shotgun (WGS) entry which is preliminary data.</text>
</comment>
<evidence type="ECO:0000259" key="2">
    <source>
        <dbReference type="Pfam" id="PF14380"/>
    </source>
</evidence>
<dbReference type="EMBL" id="LXQA010132772">
    <property type="protein sequence ID" value="MCI22855.1"/>
    <property type="molecule type" value="Genomic_DNA"/>
</dbReference>
<dbReference type="PANTHER" id="PTHR33138:SF79">
    <property type="entry name" value="WALL-ASSOCIATED RECEPTOR KINASE GALACTURONAN-BINDING DOMAIN-CONTAINING PROTEIN"/>
    <property type="match status" value="1"/>
</dbReference>
<dbReference type="PANTHER" id="PTHR33138">
    <property type="entry name" value="OS01G0690200 PROTEIN"/>
    <property type="match status" value="1"/>
</dbReference>
<keyword evidence="4" id="KW-1185">Reference proteome</keyword>
<dbReference type="InterPro" id="IPR032872">
    <property type="entry name" value="WAK_assoc_C"/>
</dbReference>
<proteinExistence type="predicted"/>
<name>A0A392QHT1_9FABA</name>
<dbReference type="AlphaFoldDB" id="A0A392QHT1"/>
<reference evidence="3 4" key="1">
    <citation type="journal article" date="2018" name="Front. Plant Sci.">
        <title>Red Clover (Trifolium pratense) and Zigzag Clover (T. medium) - A Picture of Genomic Similarities and Differences.</title>
        <authorList>
            <person name="Dluhosova J."/>
            <person name="Istvanek J."/>
            <person name="Nedelnik J."/>
            <person name="Repkova J."/>
        </authorList>
    </citation>
    <scope>NUCLEOTIDE SEQUENCE [LARGE SCALE GENOMIC DNA]</scope>
    <source>
        <strain evidence="4">cv. 10/8</strain>
        <tissue evidence="3">Leaf</tissue>
    </source>
</reference>
<sequence>SQVISCLIEGEPRDAYLVSRDKVVDFMVLECKNNITVPGLKSSVIDDSDIVANVLDEGFEVRWSGLEENICDGCMKSGGRCGYNVSDHAIMCLCSNQQSYGDCGFCRPNSSAGILLDESDCKKQKKLFKSVAPSPIAAPSNGLTPSRASVPPSSMHSFFTRYVIRFF</sequence>
<keyword evidence="1" id="KW-0325">Glycoprotein</keyword>
<keyword evidence="3" id="KW-0675">Receptor</keyword>
<evidence type="ECO:0000313" key="4">
    <source>
        <dbReference type="Proteomes" id="UP000265520"/>
    </source>
</evidence>
<keyword evidence="3" id="KW-0418">Kinase</keyword>
<evidence type="ECO:0000256" key="1">
    <source>
        <dbReference type="ARBA" id="ARBA00023180"/>
    </source>
</evidence>
<protein>
    <submittedName>
        <fullName evidence="3">Wall-associated receptor kinase carboxy-terminal protein</fullName>
    </submittedName>
</protein>